<feature type="transmembrane region" description="Helical" evidence="6">
    <location>
        <begin position="28"/>
        <end position="46"/>
    </location>
</feature>
<dbReference type="AlphaFoldDB" id="A0A345AZY0"/>
<proteinExistence type="evidence at transcript level"/>
<evidence type="ECO:0000259" key="7">
    <source>
        <dbReference type="PROSITE" id="PS50922"/>
    </source>
</evidence>
<evidence type="ECO:0000256" key="2">
    <source>
        <dbReference type="ARBA" id="ARBA00022692"/>
    </source>
</evidence>
<dbReference type="PANTHER" id="PTHR31766:SF2">
    <property type="entry name" value="GLABROUS1 ENHANCER-BINDING PROTEIN-LIKE 2"/>
    <property type="match status" value="1"/>
</dbReference>
<dbReference type="PROSITE" id="PS50922">
    <property type="entry name" value="TLC"/>
    <property type="match status" value="1"/>
</dbReference>
<keyword evidence="3 6" id="KW-1133">Transmembrane helix</keyword>
<organism evidence="8">
    <name type="scientific">Chlorella sp. ArM0029B</name>
    <dbReference type="NCBI Taxonomy" id="1415603"/>
    <lineage>
        <taxon>Eukaryota</taxon>
        <taxon>Viridiplantae</taxon>
        <taxon>Chlorophyta</taxon>
        <taxon>core chlorophytes</taxon>
        <taxon>Trebouxiophyceae</taxon>
        <taxon>Chlorellales</taxon>
        <taxon>Chlorellaceae</taxon>
        <taxon>Chlorella clade</taxon>
        <taxon>Chlorella</taxon>
    </lineage>
</organism>
<dbReference type="PANTHER" id="PTHR31766">
    <property type="entry name" value="GLABROUS1 ENHANCER-BINDING PROTEIN-LIKE 2"/>
    <property type="match status" value="1"/>
</dbReference>
<protein>
    <submittedName>
        <fullName evidence="8">Carbonic anhydrase CAH1630</fullName>
    </submittedName>
</protein>
<evidence type="ECO:0000256" key="5">
    <source>
        <dbReference type="PROSITE-ProRule" id="PRU00205"/>
    </source>
</evidence>
<evidence type="ECO:0000256" key="6">
    <source>
        <dbReference type="SAM" id="Phobius"/>
    </source>
</evidence>
<sequence length="268" mass="30227">MLVHQLHVALEALNAASEPFVGAAWREVPAFTLFFGAIFLASLPFWRYVVGVDTQKAAVLSSCCMSSVHGIVSSLGGYEQIMQWHGFHLDLPNTHPQKLLNEFSLGYMVADSLFFLMPFTPTDYVFIIHHIISSIYLCGCLLTGHGAISCILMFFMGEVTSPVFNTFTIAKELRHHSKAAFRVFTYTSPLFTVAFIGVRSIIAPPIVAWFVYTLWFRSTLIPTPWRIIMGTCVSLGMMASQLWSYKLLRGYSRQHRRGRQLQGMKKEA</sequence>
<keyword evidence="4 5" id="KW-0472">Membrane</keyword>
<evidence type="ECO:0000256" key="4">
    <source>
        <dbReference type="ARBA" id="ARBA00023136"/>
    </source>
</evidence>
<dbReference type="InterPro" id="IPR006634">
    <property type="entry name" value="TLC-dom"/>
</dbReference>
<dbReference type="EMBL" id="MG717936">
    <property type="protein sequence ID" value="AXF42660.1"/>
    <property type="molecule type" value="mRNA"/>
</dbReference>
<evidence type="ECO:0000256" key="1">
    <source>
        <dbReference type="ARBA" id="ARBA00004141"/>
    </source>
</evidence>
<reference evidence="8" key="1">
    <citation type="submission" date="2017-12" db="EMBL/GenBank/DDBJ databases">
        <title>Elevated Inorganic Carbon Concentrating Mechanism Confers High Light Tolerance to High Light in an Arctic Chlorella sp. ArM0029B.</title>
        <authorList>
            <person name="Hwangbo K."/>
            <person name="Lim J.-M."/>
            <person name="Jeong W.-J."/>
        </authorList>
    </citation>
    <scope>NUCLEOTIDE SEQUENCE</scope>
</reference>
<accession>A0A345AZY0</accession>
<feature type="domain" description="TLC" evidence="7">
    <location>
        <begin position="55"/>
        <end position="256"/>
    </location>
</feature>
<dbReference type="Pfam" id="PF03798">
    <property type="entry name" value="TRAM_LAG1_CLN8"/>
    <property type="match status" value="1"/>
</dbReference>
<name>A0A345AZY0_9CHLO</name>
<keyword evidence="2 5" id="KW-0812">Transmembrane</keyword>
<evidence type="ECO:0000313" key="8">
    <source>
        <dbReference type="EMBL" id="AXF42660.1"/>
    </source>
</evidence>
<comment type="subcellular location">
    <subcellularLocation>
        <location evidence="1">Membrane</location>
        <topology evidence="1">Multi-pass membrane protein</topology>
    </subcellularLocation>
</comment>
<dbReference type="SMART" id="SM00724">
    <property type="entry name" value="TLC"/>
    <property type="match status" value="1"/>
</dbReference>
<feature type="transmembrane region" description="Helical" evidence="6">
    <location>
        <begin position="227"/>
        <end position="248"/>
    </location>
</feature>
<feature type="transmembrane region" description="Helical" evidence="6">
    <location>
        <begin position="190"/>
        <end position="215"/>
    </location>
</feature>
<evidence type="ECO:0000256" key="3">
    <source>
        <dbReference type="ARBA" id="ARBA00022989"/>
    </source>
</evidence>
<dbReference type="InterPro" id="IPR040327">
    <property type="entry name" value="At5g14285-like"/>
</dbReference>
<dbReference type="GO" id="GO:0016020">
    <property type="term" value="C:membrane"/>
    <property type="evidence" value="ECO:0007669"/>
    <property type="project" value="UniProtKB-SubCell"/>
</dbReference>